<gene>
    <name evidence="3" type="ORF">DS909_19755</name>
</gene>
<dbReference type="AlphaFoldDB" id="A0A366WQC3"/>
<dbReference type="SUPFAM" id="SSF52096">
    <property type="entry name" value="ClpP/crotonase"/>
    <property type="match status" value="1"/>
</dbReference>
<organism evidence="3 4">
    <name type="scientific">Phaeobacter gallaeciensis</name>
    <dbReference type="NCBI Taxonomy" id="60890"/>
    <lineage>
        <taxon>Bacteria</taxon>
        <taxon>Pseudomonadati</taxon>
        <taxon>Pseudomonadota</taxon>
        <taxon>Alphaproteobacteria</taxon>
        <taxon>Rhodobacterales</taxon>
        <taxon>Roseobacteraceae</taxon>
        <taxon>Phaeobacter</taxon>
    </lineage>
</organism>
<dbReference type="InterPro" id="IPR001753">
    <property type="entry name" value="Enoyl-CoA_hydra/iso"/>
</dbReference>
<accession>A0A366WQC3</accession>
<protein>
    <submittedName>
        <fullName evidence="3">Enoyl-CoA hydratase</fullName>
        <ecNumber evidence="3">4.2.1.17</ecNumber>
    </submittedName>
</protein>
<evidence type="ECO:0000256" key="2">
    <source>
        <dbReference type="RuleBase" id="RU003707"/>
    </source>
</evidence>
<dbReference type="CDD" id="cd06558">
    <property type="entry name" value="crotonase-like"/>
    <property type="match status" value="1"/>
</dbReference>
<evidence type="ECO:0000256" key="1">
    <source>
        <dbReference type="ARBA" id="ARBA00005254"/>
    </source>
</evidence>
<comment type="similarity">
    <text evidence="1 2">Belongs to the enoyl-CoA hydratase/isomerase family.</text>
</comment>
<dbReference type="NCBIfam" id="NF046063">
    <property type="entry name" value="oxepin_alt"/>
    <property type="match status" value="1"/>
</dbReference>
<dbReference type="Pfam" id="PF00378">
    <property type="entry name" value="ECH_1"/>
    <property type="match status" value="1"/>
</dbReference>
<dbReference type="Gene3D" id="1.10.12.10">
    <property type="entry name" value="Lyase 2-enoyl-coa Hydratase, Chain A, domain 2"/>
    <property type="match status" value="1"/>
</dbReference>
<dbReference type="Gene3D" id="3.90.226.10">
    <property type="entry name" value="2-enoyl-CoA Hydratase, Chain A, domain 1"/>
    <property type="match status" value="1"/>
</dbReference>
<evidence type="ECO:0000313" key="4">
    <source>
        <dbReference type="Proteomes" id="UP000252706"/>
    </source>
</evidence>
<dbReference type="RefSeq" id="WP_113825274.1">
    <property type="nucleotide sequence ID" value="NZ_QOCE01000047.1"/>
</dbReference>
<name>A0A366WQC3_9RHOB</name>
<comment type="caution">
    <text evidence="3">The sequence shown here is derived from an EMBL/GenBank/DDBJ whole genome shotgun (WGS) entry which is preliminary data.</text>
</comment>
<dbReference type="PANTHER" id="PTHR43459">
    <property type="entry name" value="ENOYL-COA HYDRATASE"/>
    <property type="match status" value="1"/>
</dbReference>
<reference evidence="3 4" key="1">
    <citation type="submission" date="2018-07" db="EMBL/GenBank/DDBJ databases">
        <title>Modular assembly of carbohydrate-degrading microbial communities in the ocean.</title>
        <authorList>
            <person name="Enke T.N."/>
            <person name="Datta M.S."/>
            <person name="Schwartzman J.A."/>
            <person name="Cermak N."/>
            <person name="Schmitz D.A."/>
            <person name="Barrere J."/>
            <person name="Cordero O.X."/>
        </authorList>
    </citation>
    <scope>NUCLEOTIDE SEQUENCE [LARGE SCALE GENOMIC DNA]</scope>
    <source>
        <strain evidence="3 4">C3M10</strain>
    </source>
</reference>
<dbReference type="InterPro" id="IPR029045">
    <property type="entry name" value="ClpP/crotonase-like_dom_sf"/>
</dbReference>
<dbReference type="Proteomes" id="UP000252706">
    <property type="component" value="Unassembled WGS sequence"/>
</dbReference>
<sequence>MLARVDDQGDRLVIVNMNSARRGALSPDLYVAIHEAMALAEQERVRAVILTSEGGFFCAGGDLNVLIERRKLTEEQRRAKVDELHELVRLIRECSVPVIAAVEGGAAGAGLSLALACDLIVAAEGVKFTAAYVKAGLVPDGGLTSALSRMVPRALAMEMCVLARPVSAERMETLGVVNAVVPVGEVDAAAHKLADRIAQGPRKAQGAIRGLVAQAYEASEAAQLDAERDAMAHAAGGDEAAEGIAAFLEKRNPSF</sequence>
<dbReference type="EC" id="4.2.1.17" evidence="3"/>
<dbReference type="NCBIfam" id="NF005700">
    <property type="entry name" value="PRK07511.1"/>
    <property type="match status" value="1"/>
</dbReference>
<dbReference type="InterPro" id="IPR014748">
    <property type="entry name" value="Enoyl-CoA_hydra_C"/>
</dbReference>
<dbReference type="GO" id="GO:0004300">
    <property type="term" value="F:enoyl-CoA hydratase activity"/>
    <property type="evidence" value="ECO:0007669"/>
    <property type="project" value="UniProtKB-EC"/>
</dbReference>
<proteinExistence type="inferred from homology"/>
<dbReference type="EMBL" id="QOCE01000047">
    <property type="protein sequence ID" value="RBW51041.1"/>
    <property type="molecule type" value="Genomic_DNA"/>
</dbReference>
<dbReference type="PROSITE" id="PS00166">
    <property type="entry name" value="ENOYL_COA_HYDRATASE"/>
    <property type="match status" value="1"/>
</dbReference>
<dbReference type="InterPro" id="IPR018376">
    <property type="entry name" value="Enoyl-CoA_hyd/isom_CS"/>
</dbReference>
<evidence type="ECO:0000313" key="3">
    <source>
        <dbReference type="EMBL" id="RBW51041.1"/>
    </source>
</evidence>
<dbReference type="OrthoDB" id="9781757at2"/>
<dbReference type="PANTHER" id="PTHR43459:SF1">
    <property type="entry name" value="EG:BACN32G11.4 PROTEIN"/>
    <property type="match status" value="1"/>
</dbReference>
<keyword evidence="3" id="KW-0456">Lyase</keyword>